<keyword evidence="3" id="KW-1185">Reference proteome</keyword>
<dbReference type="Proteomes" id="UP000561066">
    <property type="component" value="Unassembled WGS sequence"/>
</dbReference>
<gene>
    <name evidence="2" type="ORF">HLH21_09870</name>
</gene>
<accession>A0A7W4J7P4</accession>
<proteinExistence type="predicted"/>
<keyword evidence="1" id="KW-0472">Membrane</keyword>
<evidence type="ECO:0000256" key="1">
    <source>
        <dbReference type="SAM" id="Phobius"/>
    </source>
</evidence>
<evidence type="ECO:0000313" key="3">
    <source>
        <dbReference type="Proteomes" id="UP000561066"/>
    </source>
</evidence>
<feature type="transmembrane region" description="Helical" evidence="1">
    <location>
        <begin position="12"/>
        <end position="29"/>
    </location>
</feature>
<keyword evidence="1" id="KW-0812">Transmembrane</keyword>
<keyword evidence="1" id="KW-1133">Transmembrane helix</keyword>
<dbReference type="EMBL" id="JABEQH010000012">
    <property type="protein sequence ID" value="MBB2176236.1"/>
    <property type="molecule type" value="Genomic_DNA"/>
</dbReference>
<reference evidence="2 3" key="1">
    <citation type="submission" date="2020-04" db="EMBL/GenBank/DDBJ databases">
        <title>Description of novel Gluconacetobacter.</title>
        <authorList>
            <person name="Sombolestani A."/>
        </authorList>
    </citation>
    <scope>NUCLEOTIDE SEQUENCE [LARGE SCALE GENOMIC DNA]</scope>
    <source>
        <strain evidence="2 3">LMG 21312</strain>
    </source>
</reference>
<comment type="caution">
    <text evidence="2">The sequence shown here is derived from an EMBL/GenBank/DDBJ whole genome shotgun (WGS) entry which is preliminary data.</text>
</comment>
<dbReference type="AlphaFoldDB" id="A0A7W4J7P4"/>
<protein>
    <submittedName>
        <fullName evidence="2">Uncharacterized protein</fullName>
    </submittedName>
</protein>
<evidence type="ECO:0000313" key="2">
    <source>
        <dbReference type="EMBL" id="MBB2176236.1"/>
    </source>
</evidence>
<name>A0A7W4J7P4_9PROT</name>
<sequence>MPELPKPRSLKIGVLAGLAVLYVALFWGLTRRAPVHHASGFTAIPVAVVKTARRTPPAPPIVVPLAAPQPVEIPPPTLVVR</sequence>
<organism evidence="2 3">
    <name type="scientific">Gluconacetobacter johannae</name>
    <dbReference type="NCBI Taxonomy" id="112140"/>
    <lineage>
        <taxon>Bacteria</taxon>
        <taxon>Pseudomonadati</taxon>
        <taxon>Pseudomonadota</taxon>
        <taxon>Alphaproteobacteria</taxon>
        <taxon>Acetobacterales</taxon>
        <taxon>Acetobacteraceae</taxon>
        <taxon>Gluconacetobacter</taxon>
    </lineage>
</organism>